<comment type="similarity">
    <text evidence="2">Belongs to the endopolyphosphatase PPN1 family.</text>
</comment>
<keyword evidence="11" id="KW-0325">Glycoprotein</keyword>
<feature type="signal peptide" evidence="14">
    <location>
        <begin position="1"/>
        <end position="18"/>
    </location>
</feature>
<dbReference type="GO" id="GO:0005774">
    <property type="term" value="C:vacuolar membrane"/>
    <property type="evidence" value="ECO:0007669"/>
    <property type="project" value="UniProtKB-SubCell"/>
</dbReference>
<dbReference type="GO" id="GO:0005615">
    <property type="term" value="C:extracellular space"/>
    <property type="evidence" value="ECO:0007669"/>
    <property type="project" value="TreeGrafter"/>
</dbReference>
<keyword evidence="9" id="KW-1133">Transmembrane helix</keyword>
<sequence length="620" mass="69992">MRSFTVLGILAFALRVAGEQAPLLAASSAARPSPKPLKGRFLHITDFHPDSLYVAGSTFESGCHRKLKKDKGKSNVLDDGAFGEEDGVRKKAPPAAGRWGTGLSDCDSPISLVNATFDWLKKEWADEVDFVVWTGDNARHDIDRETPRTPSEIFESNRMMAAKMSATFGKDVVIVPSIGNNDIYPHNVLAPGPNRITSGFLKIWKHFIPTDFLHVFERGAYFPVEVIPDRLAVISLNTLFWYDANTLVDGCRDHTTDPGSLELEWLEVQLNGFRDRGMQVWLTGHVPPHIGLYFENCYLRYGDIALRFQDTIVGHLYGHMNVDHFFFIDVQELEDAARLASTSPFTSLSNVSTGFAGPDLRHGSHLTNSGRLRTFGRSGNKGLSDALKKDFGEMPGPTKLKLKDYAVMNVAPSVIPTYLPGVRVYTYNITGVTRDLLETDLDSMKRKHGHRHDKPKDDCSKPANEDKPHCTFKHKPRHYDRNSPSRHNQPLTPLGYTQFYMPDIDSQSKSPPKWVIEYTTFKIPALLPKTLDSNDTIEQPPPVPLHLLPEYQPDILVDEEEGSVDPEKKKKFKKALRRITPWKMKDLTINSYVKLARKLVAEKKMWSKFQDLMYVSSDLK</sequence>
<evidence type="ECO:0000256" key="3">
    <source>
        <dbReference type="ARBA" id="ARBA00012459"/>
    </source>
</evidence>
<feature type="chain" id="PRO_5012734124" description="Endopolyphosphatase" evidence="14">
    <location>
        <begin position="19"/>
        <end position="620"/>
    </location>
</feature>
<evidence type="ECO:0000256" key="4">
    <source>
        <dbReference type="ARBA" id="ARBA00014458"/>
    </source>
</evidence>
<gene>
    <name evidence="15" type="ORF">BCR39DRAFT_515797</name>
</gene>
<evidence type="ECO:0000256" key="10">
    <source>
        <dbReference type="ARBA" id="ARBA00023136"/>
    </source>
</evidence>
<dbReference type="GO" id="GO:0000298">
    <property type="term" value="F:endopolyphosphatase activity"/>
    <property type="evidence" value="ECO:0007669"/>
    <property type="project" value="UniProtKB-EC"/>
</dbReference>
<comment type="function">
    <text evidence="12">Catalyzes the hydrolysis of inorganic polyphosphate (polyP) chains of many hundreds of phosphate residues into shorter lengths.</text>
</comment>
<keyword evidence="7 12" id="KW-0378">Hydrolase</keyword>
<keyword evidence="16" id="KW-1185">Reference proteome</keyword>
<evidence type="ECO:0000256" key="11">
    <source>
        <dbReference type="ARBA" id="ARBA00023180"/>
    </source>
</evidence>
<dbReference type="GO" id="GO:0000324">
    <property type="term" value="C:fungal-type vacuole"/>
    <property type="evidence" value="ECO:0007669"/>
    <property type="project" value="TreeGrafter"/>
</dbReference>
<name>A0A1Y2BJK8_9TREE</name>
<evidence type="ECO:0000256" key="6">
    <source>
        <dbReference type="ARBA" id="ARBA00022692"/>
    </source>
</evidence>
<dbReference type="GO" id="GO:0008081">
    <property type="term" value="F:phosphoric diester hydrolase activity"/>
    <property type="evidence" value="ECO:0007669"/>
    <property type="project" value="TreeGrafter"/>
</dbReference>
<evidence type="ECO:0000256" key="1">
    <source>
        <dbReference type="ARBA" id="ARBA00004576"/>
    </source>
</evidence>
<evidence type="ECO:0000256" key="2">
    <source>
        <dbReference type="ARBA" id="ARBA00010399"/>
    </source>
</evidence>
<dbReference type="EC" id="3.6.1.10" evidence="3 12"/>
<keyword evidence="8" id="KW-0735">Signal-anchor</keyword>
<evidence type="ECO:0000256" key="12">
    <source>
        <dbReference type="PIRNR" id="PIRNR027093"/>
    </source>
</evidence>
<accession>A0A1Y2BJK8</accession>
<evidence type="ECO:0000256" key="5">
    <source>
        <dbReference type="ARBA" id="ARBA00022554"/>
    </source>
</evidence>
<evidence type="ECO:0000313" key="16">
    <source>
        <dbReference type="Proteomes" id="UP000193986"/>
    </source>
</evidence>
<dbReference type="SUPFAM" id="SSF56300">
    <property type="entry name" value="Metallo-dependent phosphatases"/>
    <property type="match status" value="1"/>
</dbReference>
<dbReference type="GO" id="GO:0004309">
    <property type="term" value="F:exopolyphosphatase activity"/>
    <property type="evidence" value="ECO:0007669"/>
    <property type="project" value="TreeGrafter"/>
</dbReference>
<dbReference type="AlphaFoldDB" id="A0A1Y2BJK8"/>
<dbReference type="STRING" id="71784.A0A1Y2BJK8"/>
<dbReference type="InterPro" id="IPR029052">
    <property type="entry name" value="Metallo-depent_PP-like"/>
</dbReference>
<keyword evidence="10 12" id="KW-0472">Membrane</keyword>
<evidence type="ECO:0000256" key="13">
    <source>
        <dbReference type="SAM" id="MobiDB-lite"/>
    </source>
</evidence>
<comment type="catalytic activity">
    <reaction evidence="12">
        <text>[phosphate](n+1) + n H2O = (n+1) phosphate + n H(+)</text>
        <dbReference type="Rhea" id="RHEA:22452"/>
        <dbReference type="Rhea" id="RHEA-COMP:14280"/>
        <dbReference type="ChEBI" id="CHEBI:15377"/>
        <dbReference type="ChEBI" id="CHEBI:15378"/>
        <dbReference type="ChEBI" id="CHEBI:16838"/>
        <dbReference type="ChEBI" id="CHEBI:43474"/>
        <dbReference type="EC" id="3.6.1.10"/>
    </reaction>
</comment>
<dbReference type="Proteomes" id="UP000193986">
    <property type="component" value="Unassembled WGS sequence"/>
</dbReference>
<proteinExistence type="inferred from homology"/>
<evidence type="ECO:0000256" key="14">
    <source>
        <dbReference type="SAM" id="SignalP"/>
    </source>
</evidence>
<comment type="caution">
    <text evidence="15">The sequence shown here is derived from an EMBL/GenBank/DDBJ whole genome shotgun (WGS) entry which is preliminary data.</text>
</comment>
<dbReference type="InParanoid" id="A0A1Y2BJK8"/>
<dbReference type="InterPro" id="IPR012358">
    <property type="entry name" value="EndopolyPtase_N1"/>
</dbReference>
<organism evidence="15 16">
    <name type="scientific">Naematelia encephala</name>
    <dbReference type="NCBI Taxonomy" id="71784"/>
    <lineage>
        <taxon>Eukaryota</taxon>
        <taxon>Fungi</taxon>
        <taxon>Dikarya</taxon>
        <taxon>Basidiomycota</taxon>
        <taxon>Agaricomycotina</taxon>
        <taxon>Tremellomycetes</taxon>
        <taxon>Tremellales</taxon>
        <taxon>Naemateliaceae</taxon>
        <taxon>Naematelia</taxon>
    </lineage>
</organism>
<evidence type="ECO:0000256" key="7">
    <source>
        <dbReference type="ARBA" id="ARBA00022801"/>
    </source>
</evidence>
<reference evidence="15 16" key="1">
    <citation type="submission" date="2016-07" db="EMBL/GenBank/DDBJ databases">
        <title>Pervasive Adenine N6-methylation of Active Genes in Fungi.</title>
        <authorList>
            <consortium name="DOE Joint Genome Institute"/>
            <person name="Mondo S.J."/>
            <person name="Dannebaum R.O."/>
            <person name="Kuo R.C."/>
            <person name="Labutti K."/>
            <person name="Haridas S."/>
            <person name="Kuo A."/>
            <person name="Salamov A."/>
            <person name="Ahrendt S.R."/>
            <person name="Lipzen A."/>
            <person name="Sullivan W."/>
            <person name="Andreopoulos W.B."/>
            <person name="Clum A."/>
            <person name="Lindquist E."/>
            <person name="Daum C."/>
            <person name="Ramamoorthy G.K."/>
            <person name="Gryganskyi A."/>
            <person name="Culley D."/>
            <person name="Magnuson J.K."/>
            <person name="James T.Y."/>
            <person name="O'Malley M.A."/>
            <person name="Stajich J.E."/>
            <person name="Spatafora J.W."/>
            <person name="Visel A."/>
            <person name="Grigoriev I.V."/>
        </authorList>
    </citation>
    <scope>NUCLEOTIDE SEQUENCE [LARGE SCALE GENOMIC DNA]</scope>
    <source>
        <strain evidence="15 16">68-887.2</strain>
    </source>
</reference>
<evidence type="ECO:0000313" key="15">
    <source>
        <dbReference type="EMBL" id="ORY34959.1"/>
    </source>
</evidence>
<evidence type="ECO:0000256" key="8">
    <source>
        <dbReference type="ARBA" id="ARBA00022968"/>
    </source>
</evidence>
<dbReference type="InterPro" id="IPR041805">
    <property type="entry name" value="ASMase/PPN1_MPP"/>
</dbReference>
<evidence type="ECO:0000256" key="9">
    <source>
        <dbReference type="ARBA" id="ARBA00022989"/>
    </source>
</evidence>
<comment type="subcellular location">
    <subcellularLocation>
        <location evidence="1">Vacuole membrane</location>
        <topology evidence="1">Single-pass type II membrane protein</topology>
    </subcellularLocation>
</comment>
<dbReference type="EMBL" id="MCFC01000002">
    <property type="protein sequence ID" value="ORY34959.1"/>
    <property type="molecule type" value="Genomic_DNA"/>
</dbReference>
<feature type="region of interest" description="Disordered" evidence="13">
    <location>
        <begin position="444"/>
        <end position="494"/>
    </location>
</feature>
<dbReference type="PANTHER" id="PTHR10340">
    <property type="entry name" value="SPHINGOMYELIN PHOSPHODIESTERASE"/>
    <property type="match status" value="1"/>
</dbReference>
<protein>
    <recommendedName>
        <fullName evidence="4 12">Endopolyphosphatase</fullName>
        <ecNumber evidence="3 12">3.6.1.10</ecNumber>
    </recommendedName>
</protein>
<keyword evidence="14" id="KW-0732">Signal</keyword>
<keyword evidence="6" id="KW-0812">Transmembrane</keyword>
<dbReference type="OrthoDB" id="348678at2759"/>
<feature type="compositionally biased region" description="Basic and acidic residues" evidence="13">
    <location>
        <begin position="454"/>
        <end position="469"/>
    </location>
</feature>
<dbReference type="FunCoup" id="A0A1Y2BJK8">
    <property type="interactions" value="45"/>
</dbReference>
<dbReference type="PANTHER" id="PTHR10340:SF55">
    <property type="entry name" value="ENDOPOLYPHOSPHATASE"/>
    <property type="match status" value="1"/>
</dbReference>
<dbReference type="GO" id="GO:0006798">
    <property type="term" value="P:polyphosphate catabolic process"/>
    <property type="evidence" value="ECO:0007669"/>
    <property type="project" value="TreeGrafter"/>
</dbReference>
<keyword evidence="5 12" id="KW-0926">Vacuole</keyword>
<dbReference type="PIRSF" id="PIRSF027093">
    <property type="entry name" value="EndopolyPtase_N1"/>
    <property type="match status" value="1"/>
</dbReference>
<dbReference type="CDD" id="cd00842">
    <property type="entry name" value="MPP_ASMase"/>
    <property type="match status" value="1"/>
</dbReference>